<name>A0A6N7LW98_9GAMM</name>
<dbReference type="Pfam" id="PF22499">
    <property type="entry name" value="DUF6990"/>
    <property type="match status" value="1"/>
</dbReference>
<protein>
    <submittedName>
        <fullName evidence="1">Uncharacterized protein</fullName>
    </submittedName>
</protein>
<reference evidence="1 2" key="1">
    <citation type="submission" date="2019-10" db="EMBL/GenBank/DDBJ databases">
        <title>Alcanivorax sp.PA15-N-34 draft genome sequence.</title>
        <authorList>
            <person name="Liao X."/>
            <person name="Shao Z."/>
        </authorList>
    </citation>
    <scope>NUCLEOTIDE SEQUENCE [LARGE SCALE GENOMIC DNA]</scope>
    <source>
        <strain evidence="1 2">PA15-N-34</strain>
    </source>
</reference>
<proteinExistence type="predicted"/>
<accession>A0A6N7LW98</accession>
<evidence type="ECO:0000313" key="2">
    <source>
        <dbReference type="Proteomes" id="UP000469421"/>
    </source>
</evidence>
<gene>
    <name evidence="1" type="ORF">GFN93_14865</name>
</gene>
<organism evidence="1 2">
    <name type="scientific">Alcanivorax sediminis</name>
    <dbReference type="NCBI Taxonomy" id="2663008"/>
    <lineage>
        <taxon>Bacteria</taxon>
        <taxon>Pseudomonadati</taxon>
        <taxon>Pseudomonadota</taxon>
        <taxon>Gammaproteobacteria</taxon>
        <taxon>Oceanospirillales</taxon>
        <taxon>Alcanivoracaceae</taxon>
        <taxon>Alcanivorax</taxon>
    </lineage>
</organism>
<dbReference type="EMBL" id="WIRE01000002">
    <property type="protein sequence ID" value="MQX54533.1"/>
    <property type="molecule type" value="Genomic_DNA"/>
</dbReference>
<dbReference type="InterPro" id="IPR054259">
    <property type="entry name" value="DUF6990"/>
</dbReference>
<sequence length="178" mass="20214">MEIVDAFVRLGWSFRKDSAGSICLCVSRDGEVLEAIYQFKKTLNCEILSLSLGCCSDEFDEIAEKIYGKKRSRLYLSQEEIKKSSEIIGVEDVLFLDKEAKAWWAAQDNGLQIKKWSERVASGGLNQLMHVSALAFLGDFNRLMDYRESFINGKSPYFVPMITEEMLARAVDVAVYRA</sequence>
<dbReference type="RefSeq" id="WP_153502109.1">
    <property type="nucleotide sequence ID" value="NZ_WIRE01000002.1"/>
</dbReference>
<dbReference type="AlphaFoldDB" id="A0A6N7LW98"/>
<dbReference type="Proteomes" id="UP000469421">
    <property type="component" value="Unassembled WGS sequence"/>
</dbReference>
<comment type="caution">
    <text evidence="1">The sequence shown here is derived from an EMBL/GenBank/DDBJ whole genome shotgun (WGS) entry which is preliminary data.</text>
</comment>
<keyword evidence="2" id="KW-1185">Reference proteome</keyword>
<evidence type="ECO:0000313" key="1">
    <source>
        <dbReference type="EMBL" id="MQX54533.1"/>
    </source>
</evidence>